<keyword evidence="9" id="KW-1185">Reference proteome</keyword>
<dbReference type="RefSeq" id="WP_148135434.1">
    <property type="nucleotide sequence ID" value="NZ_CP017634.1"/>
</dbReference>
<keyword evidence="2 5" id="KW-0694">RNA-binding</keyword>
<keyword evidence="3 5" id="KW-0689">Ribosomal protein</keyword>
<dbReference type="InterPro" id="IPR029751">
    <property type="entry name" value="Ribosomal_L25_dom"/>
</dbReference>
<dbReference type="GO" id="GO:0008097">
    <property type="term" value="F:5S rRNA binding"/>
    <property type="evidence" value="ECO:0007669"/>
    <property type="project" value="InterPro"/>
</dbReference>
<dbReference type="SUPFAM" id="SSF50715">
    <property type="entry name" value="Ribosomal protein L25-like"/>
    <property type="match status" value="1"/>
</dbReference>
<evidence type="ECO:0000256" key="1">
    <source>
        <dbReference type="ARBA" id="ARBA00022730"/>
    </source>
</evidence>
<accession>A0A3G1KUQ9</accession>
<evidence type="ECO:0000256" key="2">
    <source>
        <dbReference type="ARBA" id="ARBA00022884"/>
    </source>
</evidence>
<dbReference type="Gene3D" id="2.170.120.20">
    <property type="entry name" value="Ribosomal protein L25, beta domain"/>
    <property type="match status" value="1"/>
</dbReference>
<dbReference type="KEGG" id="fwa:DCMF_16500"/>
<dbReference type="InterPro" id="IPR020056">
    <property type="entry name" value="Rbsml_bL25/Gln-tRNA_synth_N"/>
</dbReference>
<reference evidence="8 9" key="1">
    <citation type="submission" date="2016-10" db="EMBL/GenBank/DDBJ databases">
        <title>Complete Genome Sequence of Peptococcaceae strain DCMF.</title>
        <authorList>
            <person name="Edwards R.J."/>
            <person name="Holland S.I."/>
            <person name="Deshpande N.P."/>
            <person name="Wong Y.K."/>
            <person name="Ertan H."/>
            <person name="Manefield M."/>
            <person name="Russell T.L."/>
            <person name="Lee M.J."/>
        </authorList>
    </citation>
    <scope>NUCLEOTIDE SEQUENCE [LARGE SCALE GENOMIC DNA]</scope>
    <source>
        <strain evidence="8 9">DCMF</strain>
    </source>
</reference>
<dbReference type="Pfam" id="PF01386">
    <property type="entry name" value="Ribosomal_L25p"/>
    <property type="match status" value="1"/>
</dbReference>
<dbReference type="InterPro" id="IPR020930">
    <property type="entry name" value="Ribosomal_uL5_bac-type"/>
</dbReference>
<dbReference type="InterPro" id="IPR001021">
    <property type="entry name" value="Ribosomal_bL25_long"/>
</dbReference>
<feature type="domain" description="Large ribosomal subunit protein bL25 L25" evidence="6">
    <location>
        <begin position="6"/>
        <end position="87"/>
    </location>
</feature>
<evidence type="ECO:0000256" key="3">
    <source>
        <dbReference type="ARBA" id="ARBA00022980"/>
    </source>
</evidence>
<comment type="subunit">
    <text evidence="5">Part of the 50S ribosomal subunit; part of the 5S rRNA/L5/L18/L25 subcomplex. Contacts the 5S rRNA. Binds to the 5S rRNA independently of L5 and L18.</text>
</comment>
<comment type="function">
    <text evidence="5">This is one of the proteins that binds to the 5S RNA in the ribosome where it forms part of the central protuberance.</text>
</comment>
<gene>
    <name evidence="5" type="primary">rplY</name>
    <name evidence="5" type="synonym">ctc</name>
    <name evidence="8" type="ORF">DCMF_16500</name>
</gene>
<dbReference type="InterPro" id="IPR011035">
    <property type="entry name" value="Ribosomal_bL25/Gln-tRNA_synth"/>
</dbReference>
<keyword evidence="4 5" id="KW-0687">Ribonucleoprotein</keyword>
<dbReference type="HAMAP" id="MF_01334">
    <property type="entry name" value="Ribosomal_bL25_CTC"/>
    <property type="match status" value="1"/>
</dbReference>
<evidence type="ECO:0000313" key="9">
    <source>
        <dbReference type="Proteomes" id="UP000323521"/>
    </source>
</evidence>
<dbReference type="PANTHER" id="PTHR33284">
    <property type="entry name" value="RIBOSOMAL PROTEIN L25/GLN-TRNA SYNTHETASE, ANTI-CODON-BINDING DOMAIN-CONTAINING PROTEIN"/>
    <property type="match status" value="1"/>
</dbReference>
<dbReference type="CDD" id="cd00495">
    <property type="entry name" value="Ribosomal_L25_TL5_CTC"/>
    <property type="match status" value="1"/>
</dbReference>
<feature type="domain" description="Large ribosomal subunit protein bL25 beta" evidence="7">
    <location>
        <begin position="96"/>
        <end position="178"/>
    </location>
</feature>
<evidence type="ECO:0000313" key="8">
    <source>
        <dbReference type="EMBL" id="ATW26157.1"/>
    </source>
</evidence>
<dbReference type="GO" id="GO:0022625">
    <property type="term" value="C:cytosolic large ribosomal subunit"/>
    <property type="evidence" value="ECO:0007669"/>
    <property type="project" value="TreeGrafter"/>
</dbReference>
<evidence type="ECO:0000256" key="5">
    <source>
        <dbReference type="HAMAP-Rule" id="MF_01334"/>
    </source>
</evidence>
<dbReference type="Gene3D" id="2.40.240.10">
    <property type="entry name" value="Ribosomal Protein L25, Chain P"/>
    <property type="match status" value="1"/>
</dbReference>
<dbReference type="AlphaFoldDB" id="A0A3G1KUQ9"/>
<dbReference type="GO" id="GO:0003735">
    <property type="term" value="F:structural constituent of ribosome"/>
    <property type="evidence" value="ECO:0007669"/>
    <property type="project" value="InterPro"/>
</dbReference>
<dbReference type="GO" id="GO:0006412">
    <property type="term" value="P:translation"/>
    <property type="evidence" value="ECO:0007669"/>
    <property type="project" value="UniProtKB-UniRule"/>
</dbReference>
<comment type="similarity">
    <text evidence="5">Belongs to the bacterial ribosomal protein bL25 family. CTC subfamily.</text>
</comment>
<sequence length="192" mass="21800">MEKVILKAIERIEKPRKVREAGFIPGVLYGEGSKATSVKFEASALKRILAKHGSNAKVWVSMDENEKFGFIKEVQKHPVEGNVIHLDVQLVSRDQEIKLQLPISFIGIEELEHRMLLLQVYKSEIEVVGRTNLMPNVVVVDVSNKEMGDAITFRDFDLDNQIRINDSKDEIYAVIKANKEQPAEEPTENETT</sequence>
<dbReference type="EMBL" id="CP017634">
    <property type="protein sequence ID" value="ATW26157.1"/>
    <property type="molecule type" value="Genomic_DNA"/>
</dbReference>
<dbReference type="Proteomes" id="UP000323521">
    <property type="component" value="Chromosome"/>
</dbReference>
<keyword evidence="1 5" id="KW-0699">rRNA-binding</keyword>
<organism evidence="8 9">
    <name type="scientific">Formimonas warabiya</name>
    <dbReference type="NCBI Taxonomy" id="1761012"/>
    <lineage>
        <taxon>Bacteria</taxon>
        <taxon>Bacillati</taxon>
        <taxon>Bacillota</taxon>
        <taxon>Clostridia</taxon>
        <taxon>Eubacteriales</taxon>
        <taxon>Peptococcaceae</taxon>
        <taxon>Candidatus Formimonas</taxon>
    </lineage>
</organism>
<evidence type="ECO:0000256" key="4">
    <source>
        <dbReference type="ARBA" id="ARBA00023274"/>
    </source>
</evidence>
<dbReference type="InterPro" id="IPR020057">
    <property type="entry name" value="Ribosomal_bL25_b-dom"/>
</dbReference>
<dbReference type="OrthoDB" id="9790002at2"/>
<dbReference type="NCBIfam" id="TIGR00731">
    <property type="entry name" value="bL25_bact_ctc"/>
    <property type="match status" value="1"/>
</dbReference>
<dbReference type="PANTHER" id="PTHR33284:SF1">
    <property type="entry name" value="RIBOSOMAL PROTEIN L25_GLN-TRNA SYNTHETASE, ANTI-CODON-BINDING DOMAIN-CONTAINING PROTEIN"/>
    <property type="match status" value="1"/>
</dbReference>
<evidence type="ECO:0000259" key="6">
    <source>
        <dbReference type="Pfam" id="PF01386"/>
    </source>
</evidence>
<proteinExistence type="inferred from homology"/>
<protein>
    <recommendedName>
        <fullName evidence="5">Large ribosomal subunit protein bL25</fullName>
    </recommendedName>
    <alternativeName>
        <fullName evidence="5">General stress protein CTC</fullName>
    </alternativeName>
</protein>
<evidence type="ECO:0000259" key="7">
    <source>
        <dbReference type="Pfam" id="PF14693"/>
    </source>
</evidence>
<name>A0A3G1KUQ9_FORW1</name>
<dbReference type="InterPro" id="IPR037121">
    <property type="entry name" value="Ribosomal_bL25_C"/>
</dbReference>
<dbReference type="Pfam" id="PF14693">
    <property type="entry name" value="Ribosomal_TL5_C"/>
    <property type="match status" value="1"/>
</dbReference>